<reference evidence="3 4" key="1">
    <citation type="submission" date="2012-06" db="EMBL/GenBank/DDBJ databases">
        <title>Finished chromosome of genome of Oscillatoria acuminata PCC 6304.</title>
        <authorList>
            <consortium name="US DOE Joint Genome Institute"/>
            <person name="Gugger M."/>
            <person name="Coursin T."/>
            <person name="Rippka R."/>
            <person name="Tandeau De Marsac N."/>
            <person name="Huntemann M."/>
            <person name="Wei C.-L."/>
            <person name="Han J."/>
            <person name="Detter J.C."/>
            <person name="Han C."/>
            <person name="Tapia R."/>
            <person name="Davenport K."/>
            <person name="Daligault H."/>
            <person name="Erkkila T."/>
            <person name="Gu W."/>
            <person name="Munk A.C.C."/>
            <person name="Teshima H."/>
            <person name="Xu Y."/>
            <person name="Chain P."/>
            <person name="Chen A."/>
            <person name="Krypides N."/>
            <person name="Mavromatis K."/>
            <person name="Markowitz V."/>
            <person name="Szeto E."/>
            <person name="Ivanova N."/>
            <person name="Mikhailova N."/>
            <person name="Ovchinnikova G."/>
            <person name="Pagani I."/>
            <person name="Pati A."/>
            <person name="Goodwin L."/>
            <person name="Peters L."/>
            <person name="Pitluck S."/>
            <person name="Woyke T."/>
            <person name="Kerfeld C."/>
        </authorList>
    </citation>
    <scope>NUCLEOTIDE SEQUENCE [LARGE SCALE GENOMIC DNA]</scope>
    <source>
        <strain evidence="3 4">PCC 6304</strain>
    </source>
</reference>
<dbReference type="Gene3D" id="3.30.420.130">
    <property type="entry name" value="Dinitrogenase iron-molybdenum cofactor biosynthesis domain"/>
    <property type="match status" value="1"/>
</dbReference>
<feature type="compositionally biased region" description="Basic and acidic residues" evidence="1">
    <location>
        <begin position="108"/>
        <end position="118"/>
    </location>
</feature>
<dbReference type="AlphaFoldDB" id="K9TRA1"/>
<evidence type="ECO:0000259" key="2">
    <source>
        <dbReference type="Pfam" id="PF02579"/>
    </source>
</evidence>
<dbReference type="KEGG" id="oac:Oscil6304_5888"/>
<dbReference type="Proteomes" id="UP000010367">
    <property type="component" value="Chromosome"/>
</dbReference>
<dbReference type="InParanoid" id="K9TRA1"/>
<dbReference type="PANTHER" id="PTHR33937">
    <property type="entry name" value="IRON-MOLYBDENUM PROTEIN-RELATED-RELATED"/>
    <property type="match status" value="1"/>
</dbReference>
<evidence type="ECO:0000313" key="3">
    <source>
        <dbReference type="EMBL" id="AFY85352.1"/>
    </source>
</evidence>
<dbReference type="RefSeq" id="WP_015151956.1">
    <property type="nucleotide sequence ID" value="NC_019693.1"/>
</dbReference>
<gene>
    <name evidence="3" type="ORF">Oscil6304_5888</name>
</gene>
<protein>
    <recommendedName>
        <fullName evidence="2">Dinitrogenase iron-molybdenum cofactor biosynthesis domain-containing protein</fullName>
    </recommendedName>
</protein>
<dbReference type="CDD" id="cd00851">
    <property type="entry name" value="MTH1175"/>
    <property type="match status" value="1"/>
</dbReference>
<dbReference type="InterPro" id="IPR033913">
    <property type="entry name" value="MTH1175_dom"/>
</dbReference>
<evidence type="ECO:0000256" key="1">
    <source>
        <dbReference type="SAM" id="MobiDB-lite"/>
    </source>
</evidence>
<dbReference type="Pfam" id="PF02579">
    <property type="entry name" value="Nitro_FeMo-Co"/>
    <property type="match status" value="1"/>
</dbReference>
<sequence length="145" mass="16282">MKIAVTSQNKTSITEHAGHCQKFWIYETKDGEIIEKKLVELSADQSFHHCSSNEPHPLDDVQVLISGGMGPGLMRRLERKGIEGVITKETDLDQAVKAYLDGSLVREESECHGGDHGNHKGQNRGQHRGQHRHQHRHHCTSGHQV</sequence>
<dbReference type="InterPro" id="IPR036105">
    <property type="entry name" value="DiNase_FeMo-co_biosyn_sf"/>
</dbReference>
<dbReference type="STRING" id="56110.Oscil6304_5888"/>
<dbReference type="eggNOG" id="COG1433">
    <property type="taxonomic scope" value="Bacteria"/>
</dbReference>
<proteinExistence type="predicted"/>
<accession>K9TRA1</accession>
<dbReference type="InterPro" id="IPR051840">
    <property type="entry name" value="NifX/NifY_domain"/>
</dbReference>
<dbReference type="OrthoDB" id="280278at2"/>
<dbReference type="HOGENOM" id="CLU_104194_4_0_3"/>
<feature type="domain" description="Dinitrogenase iron-molybdenum cofactor biosynthesis" evidence="2">
    <location>
        <begin position="12"/>
        <end position="100"/>
    </location>
</feature>
<feature type="compositionally biased region" description="Basic residues" evidence="1">
    <location>
        <begin position="119"/>
        <end position="145"/>
    </location>
</feature>
<organism evidence="3 4">
    <name type="scientific">Oscillatoria acuminata PCC 6304</name>
    <dbReference type="NCBI Taxonomy" id="56110"/>
    <lineage>
        <taxon>Bacteria</taxon>
        <taxon>Bacillati</taxon>
        <taxon>Cyanobacteriota</taxon>
        <taxon>Cyanophyceae</taxon>
        <taxon>Oscillatoriophycideae</taxon>
        <taxon>Oscillatoriales</taxon>
        <taxon>Oscillatoriaceae</taxon>
        <taxon>Oscillatoria</taxon>
    </lineage>
</organism>
<name>K9TRA1_9CYAN</name>
<dbReference type="SUPFAM" id="SSF53146">
    <property type="entry name" value="Nitrogenase accessory factor-like"/>
    <property type="match status" value="1"/>
</dbReference>
<evidence type="ECO:0000313" key="4">
    <source>
        <dbReference type="Proteomes" id="UP000010367"/>
    </source>
</evidence>
<dbReference type="EMBL" id="CP003607">
    <property type="protein sequence ID" value="AFY85352.1"/>
    <property type="molecule type" value="Genomic_DNA"/>
</dbReference>
<dbReference type="InterPro" id="IPR003731">
    <property type="entry name" value="Di-Nase_FeMo-co_biosynth"/>
</dbReference>
<keyword evidence="4" id="KW-1185">Reference proteome</keyword>
<dbReference type="PANTHER" id="PTHR33937:SF2">
    <property type="entry name" value="DINITROGENASE IRON-MOLYBDENUM COFACTOR BIOSYNTHESIS DOMAIN-CONTAINING PROTEIN"/>
    <property type="match status" value="1"/>
</dbReference>
<feature type="region of interest" description="Disordered" evidence="1">
    <location>
        <begin position="108"/>
        <end position="145"/>
    </location>
</feature>